<protein>
    <submittedName>
        <fullName evidence="1">Uncharacterized protein</fullName>
    </submittedName>
</protein>
<accession>A0A6J7WX62</accession>
<proteinExistence type="predicted"/>
<organism evidence="1">
    <name type="scientific">uncultured Caudovirales phage</name>
    <dbReference type="NCBI Taxonomy" id="2100421"/>
    <lineage>
        <taxon>Viruses</taxon>
        <taxon>Duplodnaviria</taxon>
        <taxon>Heunggongvirae</taxon>
        <taxon>Uroviricota</taxon>
        <taxon>Caudoviricetes</taxon>
        <taxon>Peduoviridae</taxon>
        <taxon>Maltschvirus</taxon>
        <taxon>Maltschvirus maltsch</taxon>
    </lineage>
</organism>
<evidence type="ECO:0000313" key="1">
    <source>
        <dbReference type="EMBL" id="CAB5221455.1"/>
    </source>
</evidence>
<reference evidence="1" key="1">
    <citation type="submission" date="2020-05" db="EMBL/GenBank/DDBJ databases">
        <authorList>
            <person name="Chiriac C."/>
            <person name="Salcher M."/>
            <person name="Ghai R."/>
            <person name="Kavagutti S V."/>
        </authorList>
    </citation>
    <scope>NUCLEOTIDE SEQUENCE</scope>
</reference>
<gene>
    <name evidence="1" type="ORF">UFOVP240_167</name>
</gene>
<sequence length="50" mass="5592">MGAGPKFEINMIHGVSLGIYIDTFPHQLAINISLIKFNIYFGFGKGYDEL</sequence>
<dbReference type="EMBL" id="LR798293">
    <property type="protein sequence ID" value="CAB5221455.1"/>
    <property type="molecule type" value="Genomic_DNA"/>
</dbReference>
<name>A0A6J7WX62_9CAUD</name>